<name>A0A813I889_POLGL</name>
<evidence type="ECO:0000313" key="2">
    <source>
        <dbReference type="EMBL" id="CAE8646820.1"/>
    </source>
</evidence>
<feature type="non-terminal residue" evidence="2">
    <location>
        <position position="91"/>
    </location>
</feature>
<feature type="compositionally biased region" description="Polar residues" evidence="1">
    <location>
        <begin position="15"/>
        <end position="24"/>
    </location>
</feature>
<accession>A0A813I889</accession>
<organism evidence="2 3">
    <name type="scientific">Polarella glacialis</name>
    <name type="common">Dinoflagellate</name>
    <dbReference type="NCBI Taxonomy" id="89957"/>
    <lineage>
        <taxon>Eukaryota</taxon>
        <taxon>Sar</taxon>
        <taxon>Alveolata</taxon>
        <taxon>Dinophyceae</taxon>
        <taxon>Suessiales</taxon>
        <taxon>Suessiaceae</taxon>
        <taxon>Polarella</taxon>
    </lineage>
</organism>
<evidence type="ECO:0000256" key="1">
    <source>
        <dbReference type="SAM" id="MobiDB-lite"/>
    </source>
</evidence>
<feature type="region of interest" description="Disordered" evidence="1">
    <location>
        <begin position="1"/>
        <end position="41"/>
    </location>
</feature>
<protein>
    <submittedName>
        <fullName evidence="2">Uncharacterized protein</fullName>
    </submittedName>
</protein>
<proteinExistence type="predicted"/>
<reference evidence="2" key="1">
    <citation type="submission" date="2021-02" db="EMBL/GenBank/DDBJ databases">
        <authorList>
            <person name="Dougan E. K."/>
            <person name="Rhodes N."/>
            <person name="Thang M."/>
            <person name="Chan C."/>
        </authorList>
    </citation>
    <scope>NUCLEOTIDE SEQUENCE</scope>
</reference>
<sequence>PRSDRPEASLLTLEGHSSGTSSPWPRQLSPLPAVTSVPASAPAWSTEESFAPLTGFADFSQPWQGRVFDASDAHDALHREELSDPGWDAFK</sequence>
<evidence type="ECO:0000313" key="3">
    <source>
        <dbReference type="Proteomes" id="UP000626109"/>
    </source>
</evidence>
<comment type="caution">
    <text evidence="2">The sequence shown here is derived from an EMBL/GenBank/DDBJ whole genome shotgun (WGS) entry which is preliminary data.</text>
</comment>
<gene>
    <name evidence="2" type="ORF">PGLA2088_LOCUS5142</name>
</gene>
<feature type="compositionally biased region" description="Low complexity" evidence="1">
    <location>
        <begin position="29"/>
        <end position="41"/>
    </location>
</feature>
<dbReference type="EMBL" id="CAJNNW010004853">
    <property type="protein sequence ID" value="CAE8646820.1"/>
    <property type="molecule type" value="Genomic_DNA"/>
</dbReference>
<dbReference type="AlphaFoldDB" id="A0A813I889"/>
<dbReference type="Proteomes" id="UP000626109">
    <property type="component" value="Unassembled WGS sequence"/>
</dbReference>